<dbReference type="InterPro" id="IPR000073">
    <property type="entry name" value="AB_hydrolase_1"/>
</dbReference>
<protein>
    <recommendedName>
        <fullName evidence="5">AB hydrolase-1 domain-containing protein</fullName>
    </recommendedName>
</protein>
<dbReference type="InterPro" id="IPR012020">
    <property type="entry name" value="ABHD4"/>
</dbReference>
<dbReference type="PANTHER" id="PTHR10794:SF94">
    <property type="entry name" value="ESTERASE YHET-RELATED"/>
    <property type="match status" value="1"/>
</dbReference>
<organism evidence="6 7">
    <name type="scientific">Gelidibacter algens</name>
    <dbReference type="NCBI Taxonomy" id="49280"/>
    <lineage>
        <taxon>Bacteria</taxon>
        <taxon>Pseudomonadati</taxon>
        <taxon>Bacteroidota</taxon>
        <taxon>Flavobacteriia</taxon>
        <taxon>Flavobacteriales</taxon>
        <taxon>Flavobacteriaceae</taxon>
        <taxon>Gelidibacter</taxon>
    </lineage>
</organism>
<keyword evidence="7" id="KW-1185">Reference proteome</keyword>
<feature type="active site" description="Charge relay system" evidence="4">
    <location>
        <position position="266"/>
    </location>
</feature>
<dbReference type="InterPro" id="IPR029058">
    <property type="entry name" value="AB_hydrolase_fold"/>
</dbReference>
<dbReference type="PIRSF" id="PIRSF005211">
    <property type="entry name" value="Ab_hydro_YheT"/>
    <property type="match status" value="1"/>
</dbReference>
<dbReference type="OrthoDB" id="332676at2"/>
<dbReference type="STRING" id="49280.A9996_16295"/>
<name>A0A1A7QVB3_9FLAO</name>
<dbReference type="PANTHER" id="PTHR10794">
    <property type="entry name" value="ABHYDROLASE DOMAIN-CONTAINING PROTEIN"/>
    <property type="match status" value="1"/>
</dbReference>
<keyword evidence="2" id="KW-0719">Serine esterase</keyword>
<dbReference type="InterPro" id="IPR050960">
    <property type="entry name" value="AB_hydrolase_4_sf"/>
</dbReference>
<evidence type="ECO:0000256" key="2">
    <source>
        <dbReference type="ARBA" id="ARBA00022487"/>
    </source>
</evidence>
<evidence type="ECO:0000256" key="1">
    <source>
        <dbReference type="ARBA" id="ARBA00010884"/>
    </source>
</evidence>
<dbReference type="Pfam" id="PF00561">
    <property type="entry name" value="Abhydrolase_1"/>
    <property type="match status" value="1"/>
</dbReference>
<dbReference type="SUPFAM" id="SSF53474">
    <property type="entry name" value="alpha/beta-Hydrolases"/>
    <property type="match status" value="1"/>
</dbReference>
<comment type="caution">
    <text evidence="6">The sequence shown here is derived from an EMBL/GenBank/DDBJ whole genome shotgun (WGS) entry which is preliminary data.</text>
</comment>
<dbReference type="GO" id="GO:0047372">
    <property type="term" value="F:monoacylglycerol lipase activity"/>
    <property type="evidence" value="ECO:0007669"/>
    <property type="project" value="TreeGrafter"/>
</dbReference>
<comment type="similarity">
    <text evidence="1">Belongs to the AB hydrolase superfamily. AB hydrolase 4 family.</text>
</comment>
<keyword evidence="3" id="KW-0378">Hydrolase</keyword>
<dbReference type="RefSeq" id="WP_066437578.1">
    <property type="nucleotide sequence ID" value="NZ_LZRN01000045.1"/>
</dbReference>
<feature type="active site" description="Charge relay system" evidence="4">
    <location>
        <position position="295"/>
    </location>
</feature>
<feature type="active site" description="Charge relay system" evidence="4">
    <location>
        <position position="140"/>
    </location>
</feature>
<sequence>MPIIESTFKAPFFFRKGFIATVYSGLFRTVNLEQERERLELADGDFIDLDWSYAKQKSDKVIILLHGLEGHAQRPYLTGAAKLFNQNGIDAVSVNFRGCSGEPNRKYYAYHSGATEDLHDIILHAIQEKGYNEIYLKGVSLGANLALKYLGERDNVPAEVKACIGVSVPCSLQHSAKQLHSFKNKLFHDRFKKKLVTSLKVKQSKFPEQLSEEEVDSINTLTDFDEVYTSKAHGFKDALDYYEQSSCLQFLPNIKVPSLIINALNDSFLTPECFPVKIAKNNPNLYLEMPNHGGHVGFIQRGGFYYNEKRALEFVLDKAHT</sequence>
<evidence type="ECO:0000256" key="3">
    <source>
        <dbReference type="ARBA" id="ARBA00022801"/>
    </source>
</evidence>
<dbReference type="EMBL" id="QLLQ01000001">
    <property type="protein sequence ID" value="RAJ27599.1"/>
    <property type="molecule type" value="Genomic_DNA"/>
</dbReference>
<dbReference type="InterPro" id="IPR000952">
    <property type="entry name" value="AB_hydrolase_4_CS"/>
</dbReference>
<dbReference type="GO" id="GO:0034338">
    <property type="term" value="F:short-chain carboxylesterase activity"/>
    <property type="evidence" value="ECO:0007669"/>
    <property type="project" value="TreeGrafter"/>
</dbReference>
<evidence type="ECO:0000259" key="5">
    <source>
        <dbReference type="Pfam" id="PF00561"/>
    </source>
</evidence>
<accession>A0A1A7QVB3</accession>
<dbReference type="AlphaFoldDB" id="A0A1A7QVB3"/>
<dbReference type="Proteomes" id="UP000248987">
    <property type="component" value="Unassembled WGS sequence"/>
</dbReference>
<evidence type="ECO:0000256" key="4">
    <source>
        <dbReference type="PIRSR" id="PIRSR005211-1"/>
    </source>
</evidence>
<dbReference type="PROSITE" id="PS01133">
    <property type="entry name" value="UPF0017"/>
    <property type="match status" value="1"/>
</dbReference>
<proteinExistence type="inferred from homology"/>
<feature type="domain" description="AB hydrolase-1" evidence="5">
    <location>
        <begin position="61"/>
        <end position="300"/>
    </location>
</feature>
<dbReference type="Gene3D" id="3.40.50.1820">
    <property type="entry name" value="alpha/beta hydrolase"/>
    <property type="match status" value="1"/>
</dbReference>
<gene>
    <name evidence="6" type="ORF">LX77_00171</name>
</gene>
<evidence type="ECO:0000313" key="6">
    <source>
        <dbReference type="EMBL" id="RAJ27599.1"/>
    </source>
</evidence>
<evidence type="ECO:0000313" key="7">
    <source>
        <dbReference type="Proteomes" id="UP000248987"/>
    </source>
</evidence>
<reference evidence="6 7" key="1">
    <citation type="submission" date="2018-06" db="EMBL/GenBank/DDBJ databases">
        <title>Genomic Encyclopedia of Archaeal and Bacterial Type Strains, Phase II (KMG-II): from individual species to whole genera.</title>
        <authorList>
            <person name="Goeker M."/>
        </authorList>
    </citation>
    <scope>NUCLEOTIDE SEQUENCE [LARGE SCALE GENOMIC DNA]</scope>
    <source>
        <strain evidence="6 7">DSM 12408</strain>
    </source>
</reference>